<comment type="subcellular location">
    <subcellularLocation>
        <location evidence="1">Membrane</location>
        <topology evidence="1">Multi-pass membrane protein</topology>
    </subcellularLocation>
</comment>
<dbReference type="InterPro" id="IPR000620">
    <property type="entry name" value="EamA_dom"/>
</dbReference>
<feature type="transmembrane region" description="Helical" evidence="5">
    <location>
        <begin position="264"/>
        <end position="284"/>
    </location>
</feature>
<dbReference type="EMBL" id="LNQE01000001">
    <property type="protein sequence ID" value="KUG30097.1"/>
    <property type="molecule type" value="Genomic_DNA"/>
</dbReference>
<evidence type="ECO:0000256" key="1">
    <source>
        <dbReference type="ARBA" id="ARBA00004141"/>
    </source>
</evidence>
<gene>
    <name evidence="7" type="ORF">ASZ90_000000</name>
</gene>
<evidence type="ECO:0000256" key="4">
    <source>
        <dbReference type="ARBA" id="ARBA00023136"/>
    </source>
</evidence>
<feature type="transmembrane region" description="Helical" evidence="5">
    <location>
        <begin position="65"/>
        <end position="92"/>
    </location>
</feature>
<feature type="transmembrane region" description="Helical" evidence="5">
    <location>
        <begin position="151"/>
        <end position="168"/>
    </location>
</feature>
<evidence type="ECO:0000256" key="3">
    <source>
        <dbReference type="ARBA" id="ARBA00022989"/>
    </source>
</evidence>
<protein>
    <recommendedName>
        <fullName evidence="6">EamA domain-containing protein</fullName>
    </recommendedName>
</protein>
<dbReference type="InterPro" id="IPR050638">
    <property type="entry name" value="AA-Vitamin_Transporters"/>
</dbReference>
<proteinExistence type="predicted"/>
<feature type="transmembrane region" description="Helical" evidence="5">
    <location>
        <begin position="211"/>
        <end position="231"/>
    </location>
</feature>
<feature type="transmembrane region" description="Helical" evidence="5">
    <location>
        <begin position="28"/>
        <end position="53"/>
    </location>
</feature>
<feature type="transmembrane region" description="Helical" evidence="5">
    <location>
        <begin position="180"/>
        <end position="205"/>
    </location>
</feature>
<evidence type="ECO:0000256" key="5">
    <source>
        <dbReference type="SAM" id="Phobius"/>
    </source>
</evidence>
<dbReference type="Gene3D" id="1.10.3730.20">
    <property type="match status" value="1"/>
</dbReference>
<dbReference type="Pfam" id="PF00892">
    <property type="entry name" value="EamA"/>
    <property type="match status" value="2"/>
</dbReference>
<dbReference type="PANTHER" id="PTHR32322">
    <property type="entry name" value="INNER MEMBRANE TRANSPORTER"/>
    <property type="match status" value="1"/>
</dbReference>
<evidence type="ECO:0000259" key="6">
    <source>
        <dbReference type="Pfam" id="PF00892"/>
    </source>
</evidence>
<dbReference type="InterPro" id="IPR037185">
    <property type="entry name" value="EmrE-like"/>
</dbReference>
<accession>A0A0W8GAN7</accession>
<evidence type="ECO:0000313" key="7">
    <source>
        <dbReference type="EMBL" id="KUG30097.1"/>
    </source>
</evidence>
<feature type="domain" description="EamA" evidence="6">
    <location>
        <begin position="3"/>
        <end position="138"/>
    </location>
</feature>
<keyword evidence="2 5" id="KW-0812">Transmembrane</keyword>
<feature type="transmembrane region" description="Helical" evidence="5">
    <location>
        <begin position="238"/>
        <end position="258"/>
    </location>
</feature>
<feature type="domain" description="EamA" evidence="6">
    <location>
        <begin position="149"/>
        <end position="281"/>
    </location>
</feature>
<dbReference type="PANTHER" id="PTHR32322:SF2">
    <property type="entry name" value="EAMA DOMAIN-CONTAINING PROTEIN"/>
    <property type="match status" value="1"/>
</dbReference>
<feature type="transmembrane region" description="Helical" evidence="5">
    <location>
        <begin position="5"/>
        <end position="22"/>
    </location>
</feature>
<dbReference type="AlphaFoldDB" id="A0A0W8GAN7"/>
<organism evidence="7">
    <name type="scientific">hydrocarbon metagenome</name>
    <dbReference type="NCBI Taxonomy" id="938273"/>
    <lineage>
        <taxon>unclassified sequences</taxon>
        <taxon>metagenomes</taxon>
        <taxon>ecological metagenomes</taxon>
    </lineage>
</organism>
<keyword evidence="4 5" id="KW-0472">Membrane</keyword>
<reference evidence="7" key="1">
    <citation type="journal article" date="2015" name="Proc. Natl. Acad. Sci. U.S.A.">
        <title>Networks of energetic and metabolic interactions define dynamics in microbial communities.</title>
        <authorList>
            <person name="Embree M."/>
            <person name="Liu J.K."/>
            <person name="Al-Bassam M.M."/>
            <person name="Zengler K."/>
        </authorList>
    </citation>
    <scope>NUCLEOTIDE SEQUENCE</scope>
</reference>
<feature type="transmembrane region" description="Helical" evidence="5">
    <location>
        <begin position="98"/>
        <end position="117"/>
    </location>
</feature>
<sequence length="300" mass="31912">MLRGVLYVLGSAVCYGVGPIIFKSGMAAGLVPLDVLMCRFSVAAVILAAIVLMKNRGRLRIPRRTMLRAAVVTPVFNCSQTFLFVTALTYIPAATNSLILYFYPLAVAVLSRIFFGFRAGREFVISLGLVLLGSAFVSVHAFYAAAPLPGIAASLGAMLVFSVNLMVLQRFLKNDDPMEFTLCIFVVAAVIFATIRGPAAVLAYTPEQMRYAVLAGIVPTALSMPLLYAGVARIGSAYASIFSSLELVVTVVMSWLVLGEVVSLGQVAGMGCILAGLILSNVVLARRYRDVRQNGGGNVG</sequence>
<keyword evidence="3 5" id="KW-1133">Transmembrane helix</keyword>
<dbReference type="GO" id="GO:0016020">
    <property type="term" value="C:membrane"/>
    <property type="evidence" value="ECO:0007669"/>
    <property type="project" value="UniProtKB-SubCell"/>
</dbReference>
<evidence type="ECO:0000256" key="2">
    <source>
        <dbReference type="ARBA" id="ARBA00022692"/>
    </source>
</evidence>
<name>A0A0W8GAN7_9ZZZZ</name>
<comment type="caution">
    <text evidence="7">The sequence shown here is derived from an EMBL/GenBank/DDBJ whole genome shotgun (WGS) entry which is preliminary data.</text>
</comment>
<dbReference type="SUPFAM" id="SSF103481">
    <property type="entry name" value="Multidrug resistance efflux transporter EmrE"/>
    <property type="match status" value="2"/>
</dbReference>
<feature type="transmembrane region" description="Helical" evidence="5">
    <location>
        <begin position="124"/>
        <end position="145"/>
    </location>
</feature>